<evidence type="ECO:0000313" key="2">
    <source>
        <dbReference type="Proteomes" id="UP000046393"/>
    </source>
</evidence>
<proteinExistence type="predicted"/>
<protein>
    <submittedName>
        <fullName evidence="3">Uncharacterized protein</fullName>
    </submittedName>
</protein>
<dbReference type="AlphaFoldDB" id="A0A0N5AV13"/>
<keyword evidence="2" id="KW-1185">Reference proteome</keyword>
<feature type="chain" id="PRO_5005893475" evidence="1">
    <location>
        <begin position="28"/>
        <end position="336"/>
    </location>
</feature>
<keyword evidence="1" id="KW-0732">Signal</keyword>
<evidence type="ECO:0000256" key="1">
    <source>
        <dbReference type="SAM" id="SignalP"/>
    </source>
</evidence>
<evidence type="ECO:0000313" key="3">
    <source>
        <dbReference type="WBParaSite" id="SMUV_0000871501-mRNA-1"/>
    </source>
</evidence>
<dbReference type="WBParaSite" id="SMUV_0000871501-mRNA-1">
    <property type="protein sequence ID" value="SMUV_0000871501-mRNA-1"/>
    <property type="gene ID" value="SMUV_0000871501"/>
</dbReference>
<dbReference type="Proteomes" id="UP000046393">
    <property type="component" value="Unplaced"/>
</dbReference>
<organism evidence="2 3">
    <name type="scientific">Syphacia muris</name>
    <dbReference type="NCBI Taxonomy" id="451379"/>
    <lineage>
        <taxon>Eukaryota</taxon>
        <taxon>Metazoa</taxon>
        <taxon>Ecdysozoa</taxon>
        <taxon>Nematoda</taxon>
        <taxon>Chromadorea</taxon>
        <taxon>Rhabditida</taxon>
        <taxon>Spirurina</taxon>
        <taxon>Oxyuridomorpha</taxon>
        <taxon>Oxyuroidea</taxon>
        <taxon>Oxyuridae</taxon>
        <taxon>Syphacia</taxon>
    </lineage>
</organism>
<accession>A0A0N5AV13</accession>
<feature type="signal peptide" evidence="1">
    <location>
        <begin position="1"/>
        <end position="27"/>
    </location>
</feature>
<sequence length="336" mass="36866">MKMNCRRSPFIVVVVVVVVASIQIIAAKKDFPTRGKRCICNEPAPMPLQQTNCGCYSELNVQSPQTVFGTGNSFSNPEYQNLFQQNNNEQTHMLPTSNDPNNPMQNLPSNFINVPNTMEPRVQQIDVRQQQLQSCSSRCLNACVQECLYNAAAEVCKPLCQRSCDQNCAQQVGDLPSSTENVHYVQQCTDVCSNNCFKGCVSDQCRETCSNTCFNACQEQQLCPDICQPQCLISCVTKHQEPPPLVVILEKSSEKRECQAACHNACNKSCVGAISYPSCVQQCEPKCEAICDNDSINSETVITETVTANSKDIAVNTANGSRGTAMVSENSASIQL</sequence>
<name>A0A0N5AV13_9BILA</name>
<reference evidence="3" key="1">
    <citation type="submission" date="2017-02" db="UniProtKB">
        <authorList>
            <consortium name="WormBaseParasite"/>
        </authorList>
    </citation>
    <scope>IDENTIFICATION</scope>
</reference>